<evidence type="ECO:0000256" key="1">
    <source>
        <dbReference type="SAM" id="MobiDB-lite"/>
    </source>
</evidence>
<dbReference type="STRING" id="1126212.K2S2N5"/>
<gene>
    <name evidence="2" type="ORF">MPH_01491</name>
</gene>
<protein>
    <recommendedName>
        <fullName evidence="4">Developmental regulator protein</fullName>
    </recommendedName>
</protein>
<organism evidence="2 3">
    <name type="scientific">Macrophomina phaseolina (strain MS6)</name>
    <name type="common">Charcoal rot fungus</name>
    <dbReference type="NCBI Taxonomy" id="1126212"/>
    <lineage>
        <taxon>Eukaryota</taxon>
        <taxon>Fungi</taxon>
        <taxon>Dikarya</taxon>
        <taxon>Ascomycota</taxon>
        <taxon>Pezizomycotina</taxon>
        <taxon>Dothideomycetes</taxon>
        <taxon>Dothideomycetes incertae sedis</taxon>
        <taxon>Botryosphaeriales</taxon>
        <taxon>Botryosphaeriaceae</taxon>
        <taxon>Macrophomina</taxon>
    </lineage>
</organism>
<dbReference type="eggNOG" id="ENOG502SPT4">
    <property type="taxonomic scope" value="Eukaryota"/>
</dbReference>
<dbReference type="InParanoid" id="K2S2N5"/>
<proteinExistence type="predicted"/>
<evidence type="ECO:0000313" key="2">
    <source>
        <dbReference type="EMBL" id="EKG21228.1"/>
    </source>
</evidence>
<dbReference type="EMBL" id="AHHD01000055">
    <property type="protein sequence ID" value="EKG21228.1"/>
    <property type="molecule type" value="Genomic_DNA"/>
</dbReference>
<dbReference type="AlphaFoldDB" id="K2S2N5"/>
<sequence length="274" mass="30685">MPTYLLHGFRWPRNLIRIHIILENLDDAAAEWLMAPATAECMKENFQRKFAEPMKGLPNLQFIEQFDVELAEKGENVQPYAYVADVVEEIRLGVEVGEVMGRGVPNEQWASITSLRDQVAPGEKVGWFIVVCQDTEREAPSIVEDEDEEYEEAYEDESLEGEVEADVREMTLANGNGHPREQHVQDYVESNGHAVAKTQSQNSPSISKSVKSVSTASVAKESIEQRPGTSKGMKKWFSGLGQLKKARSLKDLRKLEKEKAKEMAMPPPLPGTAV</sequence>
<dbReference type="OrthoDB" id="371463at2759"/>
<dbReference type="HOGENOM" id="CLU_052060_2_0_1"/>
<feature type="region of interest" description="Disordered" evidence="1">
    <location>
        <begin position="197"/>
        <end position="237"/>
    </location>
</feature>
<dbReference type="VEuPathDB" id="FungiDB:MPH_01491"/>
<dbReference type="Proteomes" id="UP000007129">
    <property type="component" value="Unassembled WGS sequence"/>
</dbReference>
<feature type="compositionally biased region" description="Pro residues" evidence="1">
    <location>
        <begin position="265"/>
        <end position="274"/>
    </location>
</feature>
<feature type="region of interest" description="Disordered" evidence="1">
    <location>
        <begin position="254"/>
        <end position="274"/>
    </location>
</feature>
<reference evidence="2 3" key="1">
    <citation type="journal article" date="2012" name="BMC Genomics">
        <title>Tools to kill: Genome of one of the most destructive plant pathogenic fungi Macrophomina phaseolina.</title>
        <authorList>
            <person name="Islam M.S."/>
            <person name="Haque M.S."/>
            <person name="Islam M.M."/>
            <person name="Emdad E.M."/>
            <person name="Halim A."/>
            <person name="Hossen Q.M.M."/>
            <person name="Hossain M.Z."/>
            <person name="Ahmed B."/>
            <person name="Rahim S."/>
            <person name="Rahman M.S."/>
            <person name="Alam M.M."/>
            <person name="Hou S."/>
            <person name="Wan X."/>
            <person name="Saito J.A."/>
            <person name="Alam M."/>
        </authorList>
    </citation>
    <scope>NUCLEOTIDE SEQUENCE [LARGE SCALE GENOMIC DNA]</scope>
    <source>
        <strain evidence="2 3">MS6</strain>
    </source>
</reference>
<name>K2S2N5_MACPH</name>
<evidence type="ECO:0000313" key="3">
    <source>
        <dbReference type="Proteomes" id="UP000007129"/>
    </source>
</evidence>
<feature type="compositionally biased region" description="Low complexity" evidence="1">
    <location>
        <begin position="200"/>
        <end position="220"/>
    </location>
</feature>
<evidence type="ECO:0008006" key="4">
    <source>
        <dbReference type="Google" id="ProtNLM"/>
    </source>
</evidence>
<accession>K2S2N5</accession>
<comment type="caution">
    <text evidence="2">The sequence shown here is derived from an EMBL/GenBank/DDBJ whole genome shotgun (WGS) entry which is preliminary data.</text>
</comment>